<dbReference type="GO" id="GO:0047617">
    <property type="term" value="F:fatty acyl-CoA hydrolase activity"/>
    <property type="evidence" value="ECO:0007669"/>
    <property type="project" value="TreeGrafter"/>
</dbReference>
<dbReference type="EMBL" id="WOCD01000005">
    <property type="protein sequence ID" value="MUH73092.1"/>
    <property type="molecule type" value="Genomic_DNA"/>
</dbReference>
<keyword evidence="4" id="KW-1185">Reference proteome</keyword>
<keyword evidence="2" id="KW-0378">Hydrolase</keyword>
<dbReference type="OrthoDB" id="9799036at2"/>
<dbReference type="Proteomes" id="UP000439994">
    <property type="component" value="Unassembled WGS sequence"/>
</dbReference>
<dbReference type="InterPro" id="IPR050563">
    <property type="entry name" value="4-hydroxybenzoyl-CoA_TE"/>
</dbReference>
<dbReference type="InterPro" id="IPR029069">
    <property type="entry name" value="HotDog_dom_sf"/>
</dbReference>
<evidence type="ECO:0000256" key="2">
    <source>
        <dbReference type="ARBA" id="ARBA00022801"/>
    </source>
</evidence>
<gene>
    <name evidence="3" type="ORF">GNP35_11720</name>
</gene>
<dbReference type="Gene3D" id="3.10.129.10">
    <property type="entry name" value="Hotdog Thioesterase"/>
    <property type="match status" value="1"/>
</dbReference>
<evidence type="ECO:0000256" key="1">
    <source>
        <dbReference type="ARBA" id="ARBA00005953"/>
    </source>
</evidence>
<dbReference type="RefSeq" id="WP_155696286.1">
    <property type="nucleotide sequence ID" value="NZ_WOCD01000005.1"/>
</dbReference>
<dbReference type="SUPFAM" id="SSF54637">
    <property type="entry name" value="Thioesterase/thiol ester dehydrase-isomerase"/>
    <property type="match status" value="1"/>
</dbReference>
<comment type="similarity">
    <text evidence="1">Belongs to the 4-hydroxybenzoyl-CoA thioesterase family.</text>
</comment>
<sequence length="138" mass="16092">MFSIKIQPRFQETDALAHINNTVIPVWFESARPGIFKIFNPEQDLEQWNLIIAKIEVNYIAQIHYKHEVEIRTHVSKLGRSSLNILQEVWQEGKRVAWGECVMVKFDYSTNSSSAINDNEREQLEVHLVDKEQLLALS</sequence>
<evidence type="ECO:0000313" key="4">
    <source>
        <dbReference type="Proteomes" id="UP000439994"/>
    </source>
</evidence>
<organism evidence="3 4">
    <name type="scientific">Psychrosphaera haliotis</name>
    <dbReference type="NCBI Taxonomy" id="555083"/>
    <lineage>
        <taxon>Bacteria</taxon>
        <taxon>Pseudomonadati</taxon>
        <taxon>Pseudomonadota</taxon>
        <taxon>Gammaproteobacteria</taxon>
        <taxon>Alteromonadales</taxon>
        <taxon>Pseudoalteromonadaceae</taxon>
        <taxon>Psychrosphaera</taxon>
    </lineage>
</organism>
<reference evidence="3 4" key="1">
    <citation type="submission" date="2019-11" db="EMBL/GenBank/DDBJ databases">
        <title>P. haliotis isolates from Z. marina roots.</title>
        <authorList>
            <person name="Cohen M."/>
            <person name="Jospin G."/>
            <person name="Eisen J.A."/>
            <person name="Coil D.A."/>
        </authorList>
    </citation>
    <scope>NUCLEOTIDE SEQUENCE [LARGE SCALE GENOMIC DNA]</scope>
    <source>
        <strain evidence="3 4">UCD-MCMsp1aY</strain>
    </source>
</reference>
<evidence type="ECO:0000313" key="3">
    <source>
        <dbReference type="EMBL" id="MUH73092.1"/>
    </source>
</evidence>
<dbReference type="CDD" id="cd00586">
    <property type="entry name" value="4HBT"/>
    <property type="match status" value="1"/>
</dbReference>
<dbReference type="PANTHER" id="PTHR31793">
    <property type="entry name" value="4-HYDROXYBENZOYL-COA THIOESTERASE FAMILY MEMBER"/>
    <property type="match status" value="1"/>
</dbReference>
<name>A0A6N8FEJ8_9GAMM</name>
<dbReference type="PANTHER" id="PTHR31793:SF27">
    <property type="entry name" value="NOVEL THIOESTERASE SUPERFAMILY DOMAIN AND SAPOSIN A-TYPE DOMAIN CONTAINING PROTEIN (0610012H03RIK)"/>
    <property type="match status" value="1"/>
</dbReference>
<proteinExistence type="inferred from homology"/>
<protein>
    <submittedName>
        <fullName evidence="3">Acyl-CoA thioesterase</fullName>
    </submittedName>
</protein>
<accession>A0A6N8FEJ8</accession>
<dbReference type="AlphaFoldDB" id="A0A6N8FEJ8"/>
<dbReference type="Pfam" id="PF13279">
    <property type="entry name" value="4HBT_2"/>
    <property type="match status" value="1"/>
</dbReference>
<comment type="caution">
    <text evidence="3">The sequence shown here is derived from an EMBL/GenBank/DDBJ whole genome shotgun (WGS) entry which is preliminary data.</text>
</comment>